<feature type="transmembrane region" description="Helical" evidence="7">
    <location>
        <begin position="155"/>
        <end position="173"/>
    </location>
</feature>
<comment type="subcellular location">
    <subcellularLocation>
        <location evidence="1">Membrane</location>
        <topology evidence="1">Multi-pass membrane protein</topology>
    </subcellularLocation>
</comment>
<accession>A0A812YXP6</accession>
<keyword evidence="9" id="KW-1185">Reference proteome</keyword>
<organism evidence="8 9">
    <name type="scientific">Symbiodinium necroappetens</name>
    <dbReference type="NCBI Taxonomy" id="1628268"/>
    <lineage>
        <taxon>Eukaryota</taxon>
        <taxon>Sar</taxon>
        <taxon>Alveolata</taxon>
        <taxon>Dinophyceae</taxon>
        <taxon>Suessiales</taxon>
        <taxon>Symbiodiniaceae</taxon>
        <taxon>Symbiodinium</taxon>
    </lineage>
</organism>
<keyword evidence="5 7" id="KW-0472">Membrane</keyword>
<keyword evidence="3 7" id="KW-0812">Transmembrane</keyword>
<comment type="caution">
    <text evidence="8">The sequence shown here is derived from an EMBL/GenBank/DDBJ whole genome shotgun (WGS) entry which is preliminary data.</text>
</comment>
<evidence type="ECO:0000256" key="2">
    <source>
        <dbReference type="ARBA" id="ARBA00022448"/>
    </source>
</evidence>
<evidence type="ECO:0000256" key="4">
    <source>
        <dbReference type="ARBA" id="ARBA00022989"/>
    </source>
</evidence>
<name>A0A812YXP6_9DINO</name>
<dbReference type="InterPro" id="IPR011701">
    <property type="entry name" value="MFS"/>
</dbReference>
<reference evidence="8" key="1">
    <citation type="submission" date="2021-02" db="EMBL/GenBank/DDBJ databases">
        <authorList>
            <person name="Dougan E. K."/>
            <person name="Rhodes N."/>
            <person name="Thang M."/>
            <person name="Chan C."/>
        </authorList>
    </citation>
    <scope>NUCLEOTIDE SEQUENCE</scope>
</reference>
<proteinExistence type="predicted"/>
<dbReference type="GO" id="GO:0022857">
    <property type="term" value="F:transmembrane transporter activity"/>
    <property type="evidence" value="ECO:0007669"/>
    <property type="project" value="InterPro"/>
</dbReference>
<dbReference type="Pfam" id="PF07690">
    <property type="entry name" value="MFS_1"/>
    <property type="match status" value="1"/>
</dbReference>
<dbReference type="AlphaFoldDB" id="A0A812YXP6"/>
<evidence type="ECO:0000256" key="1">
    <source>
        <dbReference type="ARBA" id="ARBA00004141"/>
    </source>
</evidence>
<evidence type="ECO:0000313" key="8">
    <source>
        <dbReference type="EMBL" id="CAE7801931.1"/>
    </source>
</evidence>
<feature type="transmembrane region" description="Helical" evidence="7">
    <location>
        <begin position="251"/>
        <end position="274"/>
    </location>
</feature>
<evidence type="ECO:0000313" key="9">
    <source>
        <dbReference type="Proteomes" id="UP000601435"/>
    </source>
</evidence>
<dbReference type="PANTHER" id="PTHR23504">
    <property type="entry name" value="MAJOR FACILITATOR SUPERFAMILY DOMAIN-CONTAINING PROTEIN 10"/>
    <property type="match status" value="1"/>
</dbReference>
<gene>
    <name evidence="8" type="primary">ZIFL1</name>
    <name evidence="8" type="ORF">SNEC2469_LOCUS23669</name>
</gene>
<keyword evidence="2" id="KW-0813">Transport</keyword>
<keyword evidence="4 7" id="KW-1133">Transmembrane helix</keyword>
<evidence type="ECO:0000256" key="6">
    <source>
        <dbReference type="SAM" id="MobiDB-lite"/>
    </source>
</evidence>
<dbReference type="Gene3D" id="1.20.1250.20">
    <property type="entry name" value="MFS general substrate transporter like domains"/>
    <property type="match status" value="1"/>
</dbReference>
<protein>
    <submittedName>
        <fullName evidence="8">ZIFL1 protein</fullName>
    </submittedName>
</protein>
<evidence type="ECO:0000256" key="3">
    <source>
        <dbReference type="ARBA" id="ARBA00022692"/>
    </source>
</evidence>
<dbReference type="GO" id="GO:0016020">
    <property type="term" value="C:membrane"/>
    <property type="evidence" value="ECO:0007669"/>
    <property type="project" value="UniProtKB-SubCell"/>
</dbReference>
<evidence type="ECO:0000256" key="5">
    <source>
        <dbReference type="ARBA" id="ARBA00023136"/>
    </source>
</evidence>
<evidence type="ECO:0000256" key="7">
    <source>
        <dbReference type="SAM" id="Phobius"/>
    </source>
</evidence>
<dbReference type="InterPro" id="IPR036259">
    <property type="entry name" value="MFS_trans_sf"/>
</dbReference>
<dbReference type="PANTHER" id="PTHR23504:SF15">
    <property type="entry name" value="MAJOR FACILITATOR SUPERFAMILY (MFS) PROFILE DOMAIN-CONTAINING PROTEIN"/>
    <property type="match status" value="1"/>
</dbReference>
<dbReference type="Proteomes" id="UP000601435">
    <property type="component" value="Unassembled WGS sequence"/>
</dbReference>
<sequence>MQLVGPAIGGWTYNIVPSFPAVIPSMIGCILAVALFAFFLRIRHDIRSPQKAAEPGMDAQPGTPSKPSASAHKSVGSLLRTWPVPVVIFMRLWNGFATFSIFEAAPLWLVSDRNVGGLGMTEKEVGSLLSRSGLWNLFYFSFLMPRFAKALGERWVSAIFCVVGAAAATILPFCTSPLMANVVHMLAASATMSQAAMNIAFTNNAAGQEGRAVVTGVAVTVETIGKALGPIVTSTMFAWCVRTWGLQGHGAVFFVLACLSVVQLICTTFLPAYVESHSLRRRGHEPIAAEEPQKEVPATVLGLEETTPVMHRAHSG</sequence>
<feature type="region of interest" description="Disordered" evidence="6">
    <location>
        <begin position="51"/>
        <end position="71"/>
    </location>
</feature>
<dbReference type="SUPFAM" id="SSF103473">
    <property type="entry name" value="MFS general substrate transporter"/>
    <property type="match status" value="1"/>
</dbReference>
<dbReference type="OrthoDB" id="10262656at2759"/>
<dbReference type="EMBL" id="CAJNJA010044452">
    <property type="protein sequence ID" value="CAE7801931.1"/>
    <property type="molecule type" value="Genomic_DNA"/>
</dbReference>
<feature type="transmembrane region" description="Helical" evidence="7">
    <location>
        <begin position="21"/>
        <end position="40"/>
    </location>
</feature>